<dbReference type="PATRIC" id="fig|1339349.3.peg.2823"/>
<protein>
    <submittedName>
        <fullName evidence="2">Putative membrane protein</fullName>
    </submittedName>
</protein>
<comment type="caution">
    <text evidence="2">The sequence shown here is derived from an EMBL/GenBank/DDBJ whole genome shotgun (WGS) entry which is preliminary data.</text>
</comment>
<evidence type="ECO:0000313" key="2">
    <source>
        <dbReference type="EMBL" id="KDS50739.1"/>
    </source>
</evidence>
<dbReference type="AlphaFoldDB" id="A0A078RZV3"/>
<accession>A0A078RZV3</accession>
<name>A0A078RZV3_BACUN</name>
<proteinExistence type="predicted"/>
<keyword evidence="1" id="KW-0472">Membrane</keyword>
<feature type="transmembrane region" description="Helical" evidence="1">
    <location>
        <begin position="40"/>
        <end position="63"/>
    </location>
</feature>
<keyword evidence="1" id="KW-1133">Transmembrane helix</keyword>
<feature type="transmembrane region" description="Helical" evidence="1">
    <location>
        <begin position="75"/>
        <end position="93"/>
    </location>
</feature>
<organism evidence="2 3">
    <name type="scientific">Bacteroides uniformis str. 3978 T3 ii</name>
    <dbReference type="NCBI Taxonomy" id="1339349"/>
    <lineage>
        <taxon>Bacteria</taxon>
        <taxon>Pseudomonadati</taxon>
        <taxon>Bacteroidota</taxon>
        <taxon>Bacteroidia</taxon>
        <taxon>Bacteroidales</taxon>
        <taxon>Bacteroidaceae</taxon>
        <taxon>Bacteroides</taxon>
    </lineage>
</organism>
<sequence>MFVRIVEENGHVMKLRMTMMITISCVALNVARIWSILIQAVLMIMLVMLVGVDGMVTMMMTTMKIMTMMKKKINYCNYGAGQIALLLPHYYMLQSEKD</sequence>
<dbReference type="Proteomes" id="UP000028013">
    <property type="component" value="Unassembled WGS sequence"/>
</dbReference>
<dbReference type="EMBL" id="JNHN01000174">
    <property type="protein sequence ID" value="KDS50739.1"/>
    <property type="molecule type" value="Genomic_DNA"/>
</dbReference>
<evidence type="ECO:0000256" key="1">
    <source>
        <dbReference type="SAM" id="Phobius"/>
    </source>
</evidence>
<gene>
    <name evidence="2" type="ORF">M094_1670</name>
</gene>
<reference evidence="2 3" key="1">
    <citation type="submission" date="2014-04" db="EMBL/GenBank/DDBJ databases">
        <authorList>
            <person name="Sears C."/>
            <person name="Carroll K."/>
            <person name="Sack B.R."/>
            <person name="Qadri F."/>
            <person name="Myers L.L."/>
            <person name="Chung G.-T."/>
            <person name="Escheverria P."/>
            <person name="Fraser C.M."/>
            <person name="Sadzewicz L."/>
            <person name="Shefchek K.A."/>
            <person name="Tallon L."/>
            <person name="Das S.P."/>
            <person name="Daugherty S."/>
            <person name="Mongodin E.F."/>
        </authorList>
    </citation>
    <scope>NUCLEOTIDE SEQUENCE [LARGE SCALE GENOMIC DNA]</scope>
    <source>
        <strain evidence="2 3">3978 T3 ii</strain>
    </source>
</reference>
<evidence type="ECO:0000313" key="3">
    <source>
        <dbReference type="Proteomes" id="UP000028013"/>
    </source>
</evidence>
<keyword evidence="1" id="KW-0812">Transmembrane</keyword>